<dbReference type="PROSITE" id="PS50878">
    <property type="entry name" value="RT_POL"/>
    <property type="match status" value="1"/>
</dbReference>
<name>A0ABD0SAX6_LOXSC</name>
<dbReference type="InterPro" id="IPR036397">
    <property type="entry name" value="RNaseH_sf"/>
</dbReference>
<organism evidence="4 5">
    <name type="scientific">Loxostege sticticalis</name>
    <name type="common">Beet webworm moth</name>
    <dbReference type="NCBI Taxonomy" id="481309"/>
    <lineage>
        <taxon>Eukaryota</taxon>
        <taxon>Metazoa</taxon>
        <taxon>Ecdysozoa</taxon>
        <taxon>Arthropoda</taxon>
        <taxon>Hexapoda</taxon>
        <taxon>Insecta</taxon>
        <taxon>Pterygota</taxon>
        <taxon>Neoptera</taxon>
        <taxon>Endopterygota</taxon>
        <taxon>Lepidoptera</taxon>
        <taxon>Glossata</taxon>
        <taxon>Ditrysia</taxon>
        <taxon>Pyraloidea</taxon>
        <taxon>Crambidae</taxon>
        <taxon>Pyraustinae</taxon>
        <taxon>Loxostege</taxon>
    </lineage>
</organism>
<dbReference type="SUPFAM" id="SSF53098">
    <property type="entry name" value="Ribonuclease H-like"/>
    <property type="match status" value="1"/>
</dbReference>
<feature type="region of interest" description="Disordered" evidence="1">
    <location>
        <begin position="1"/>
        <end position="106"/>
    </location>
</feature>
<dbReference type="InterPro" id="IPR005135">
    <property type="entry name" value="Endo/exonuclease/phosphatase"/>
</dbReference>
<accession>A0ABD0SAX6</accession>
<dbReference type="PANTHER" id="PTHR36688:SF2">
    <property type="entry name" value="ENDONUCLEASE_EXONUCLEASE_PHOSPHATASE DOMAIN-CONTAINING PROTEIN"/>
    <property type="match status" value="1"/>
</dbReference>
<dbReference type="GO" id="GO:0042575">
    <property type="term" value="C:DNA polymerase complex"/>
    <property type="evidence" value="ECO:0007669"/>
    <property type="project" value="UniProtKB-ARBA"/>
</dbReference>
<dbReference type="GO" id="GO:0071897">
    <property type="term" value="P:DNA biosynthetic process"/>
    <property type="evidence" value="ECO:0007669"/>
    <property type="project" value="UniProtKB-ARBA"/>
</dbReference>
<dbReference type="Gene3D" id="3.30.420.10">
    <property type="entry name" value="Ribonuclease H-like superfamily/Ribonuclease H"/>
    <property type="match status" value="1"/>
</dbReference>
<dbReference type="InterPro" id="IPR043502">
    <property type="entry name" value="DNA/RNA_pol_sf"/>
</dbReference>
<dbReference type="Gene3D" id="3.60.10.10">
    <property type="entry name" value="Endonuclease/exonuclease/phosphatase"/>
    <property type="match status" value="1"/>
</dbReference>
<evidence type="ECO:0000313" key="5">
    <source>
        <dbReference type="Proteomes" id="UP001549921"/>
    </source>
</evidence>
<dbReference type="PROSITE" id="PS50879">
    <property type="entry name" value="RNASE_H_1"/>
    <property type="match status" value="1"/>
</dbReference>
<dbReference type="EMBL" id="JBEDNZ010000026">
    <property type="protein sequence ID" value="KAL0810464.1"/>
    <property type="molecule type" value="Genomic_DNA"/>
</dbReference>
<dbReference type="PANTHER" id="PTHR36688">
    <property type="entry name" value="ENDO/EXONUCLEASE/PHOSPHATASE DOMAIN-CONTAINING PROTEIN"/>
    <property type="match status" value="1"/>
</dbReference>
<dbReference type="Proteomes" id="UP001549921">
    <property type="component" value="Unassembled WGS sequence"/>
</dbReference>
<dbReference type="Pfam" id="PF00078">
    <property type="entry name" value="RVT_1"/>
    <property type="match status" value="1"/>
</dbReference>
<reference evidence="4 5" key="1">
    <citation type="submission" date="2024-06" db="EMBL/GenBank/DDBJ databases">
        <title>A chromosome-level genome assembly of beet webworm, Loxostege sticticalis.</title>
        <authorList>
            <person name="Zhang Y."/>
        </authorList>
    </citation>
    <scope>NUCLEOTIDE SEQUENCE [LARGE SCALE GENOMIC DNA]</scope>
    <source>
        <strain evidence="4">AQ028</strain>
        <tissue evidence="4">Male pupae</tissue>
    </source>
</reference>
<sequence>MTDPPDPGEPLTVPPAASFVTIESQESETDHSTPPRKRAKGKKSRRHQEKIERRHRSNDEVDESSLPSQQENMIINNGSDLPRLPLTPKANSSDLPRSQPTPIARNLYNESDSAPYVVHVQKIEKTPNEGSPMHALAFGKFLKQNSFQCIVNGSVKQIGRSKISISFSNFNHANLFLTHNSLVANNYKAFIPSFNVTRMGLVRGIPAEWSPEEIMENITVPDDCGKIIKVRRLNYKTFVDGNPLWKPSQSIVLTFDGQVLPKRIFMCYNALPVELYIFPTIQCYNCCRFGHTKLQCRSKPRCFKCGQDHAGETCQTDEIKASCCLCTGYHYATSKSCPEFLRQKNIKTSMANNSMSYAEASKVHPPISKSYADTLISKPDKQLVSEKSTNSSVSYKKTVFLKPPINVYNMCIVSLYIPHPSFHIIDNVINHLFSVLPRPFLVLGDFNCHHQSWGCPDTNSYGENLIDVIDRLNICVLNTGKPTRLSRPGQNSSAVDLSISTPSLATLLSWDTLGSTFGSDHFPIMITFPFSKTLKSNHTSRLRYNLPNKSSDIWDKYRNCVERRVSSLPVLNPDNQILCANAFAHILIDAANEVFPKKSNSPTKIPSPPWWDAECTLAIKKRKQAEIIYKGNMNEDNFNTLSQITANTRKLFKQKKFEGWRKFCDSISPNTPPTLVWRNIKRFRSAMSDSSFNTIPESLADEFLNKLAPPWVSEHISLFPSSPEEPSGLNSPFSLNELKGVILNTKDSAPGSDGISYSFLANIPDGVLCYYLAIINDIMMTGVIPPSWKSQIVLPILKPGKSPSDASSYRPIALSSVLLKLAEHLVKNRLEWYVESNRFLADSQFGFRKGRCTLDSISLFISDIRRSFTINESVVAVFLDINSAYDNVILSVLKTKLDTLRVPYVLSNFILRILTERCIVLPVGDSEINRFISRGLPQGSVLSPLLYNIYTYDLESSLNSNVNILQYADDLLLYYSSYSIAHAQNTLSYSLDLLKNWMDNNGMNLSVSKSAVVIFSRKRILPPLQLYYDYKVIPVVDEHKFLGVILDCKLTGVPHCNFVSVRCEKVLNLLRCLSGVWWGAHPYSMKLIYNALIRSILDYGTFLLEPANKSAFKKLDLIQHKALRIVTGAMRSSPINALQVETCDPPLHLRRQLLSDRFLFRVIQLKNHPLIPKLQALNEMITDSYWAHRSLPCLLISYQKFLSLSSPTHRSNLLPLFSNSFETLTFSPNIHYNLLDKSDPYIKYTFKYVVDTEFNDYHHIYSDASKHSPSGCVGIGVYHAQSKIVQKVKLPPESSVFTGECFGLFKAIEYVRIMKLEKAIIFSDSMSALQALEKFPFHLKSFYPIIFDIRKIAFECLQSGYSIHFAWLPGHCGIHGNETADYLANDAIECGDMFPFKNFSHDLLSLPKIYLYDTWSNLWQSTSQHKGRLYSLIQPQIPRKPWYFKATFGKNVTSMLIRMRLGHVCTPVHLARLHILDTSICECGLDEGDLNHIFFSCPLNDHCSFLENLISLDIPLPTSIISLLHSNDLNVYKLICNFIIVNNIKI</sequence>
<dbReference type="InterPro" id="IPR002156">
    <property type="entry name" value="RNaseH_domain"/>
</dbReference>
<comment type="caution">
    <text evidence="4">The sequence shown here is derived from an EMBL/GenBank/DDBJ whole genome shotgun (WGS) entry which is preliminary data.</text>
</comment>
<dbReference type="Pfam" id="PF00075">
    <property type="entry name" value="RNase_H"/>
    <property type="match status" value="1"/>
</dbReference>
<evidence type="ECO:0000256" key="1">
    <source>
        <dbReference type="SAM" id="MobiDB-lite"/>
    </source>
</evidence>
<feature type="compositionally biased region" description="Polar residues" evidence="1">
    <location>
        <begin position="89"/>
        <end position="101"/>
    </location>
</feature>
<dbReference type="InterPro" id="IPR012337">
    <property type="entry name" value="RNaseH-like_sf"/>
</dbReference>
<dbReference type="SUPFAM" id="SSF56219">
    <property type="entry name" value="DNase I-like"/>
    <property type="match status" value="1"/>
</dbReference>
<dbReference type="SUPFAM" id="SSF56672">
    <property type="entry name" value="DNA/RNA polymerases"/>
    <property type="match status" value="1"/>
</dbReference>
<evidence type="ECO:0000259" key="2">
    <source>
        <dbReference type="PROSITE" id="PS50878"/>
    </source>
</evidence>
<evidence type="ECO:0000313" key="4">
    <source>
        <dbReference type="EMBL" id="KAL0810464.1"/>
    </source>
</evidence>
<evidence type="ECO:0000259" key="3">
    <source>
        <dbReference type="PROSITE" id="PS50879"/>
    </source>
</evidence>
<dbReference type="CDD" id="cd09276">
    <property type="entry name" value="Rnase_HI_RT_non_LTR"/>
    <property type="match status" value="1"/>
</dbReference>
<dbReference type="InterPro" id="IPR036691">
    <property type="entry name" value="Endo/exonu/phosph_ase_sf"/>
</dbReference>
<feature type="compositionally biased region" description="Basic residues" evidence="1">
    <location>
        <begin position="34"/>
        <end position="56"/>
    </location>
</feature>
<feature type="domain" description="RNase H type-1" evidence="3">
    <location>
        <begin position="1254"/>
        <end position="1389"/>
    </location>
</feature>
<gene>
    <name evidence="4" type="ORF">ABMA28_010599</name>
</gene>
<dbReference type="Pfam" id="PF14529">
    <property type="entry name" value="Exo_endo_phos_2"/>
    <property type="match status" value="1"/>
</dbReference>
<dbReference type="InterPro" id="IPR000477">
    <property type="entry name" value="RT_dom"/>
</dbReference>
<dbReference type="CDD" id="cd01650">
    <property type="entry name" value="RT_nLTR_like"/>
    <property type="match status" value="1"/>
</dbReference>
<proteinExistence type="predicted"/>
<dbReference type="InterPro" id="IPR052560">
    <property type="entry name" value="RdDP_mobile_element"/>
</dbReference>
<feature type="domain" description="Reverse transcriptase" evidence="2">
    <location>
        <begin position="777"/>
        <end position="1046"/>
    </location>
</feature>
<protein>
    <recommendedName>
        <fullName evidence="6">RNA-directed DNA polymerase from mobile element jockey</fullName>
    </recommendedName>
</protein>
<evidence type="ECO:0008006" key="6">
    <source>
        <dbReference type="Google" id="ProtNLM"/>
    </source>
</evidence>
<feature type="compositionally biased region" description="Polar residues" evidence="1">
    <location>
        <begin position="65"/>
        <end position="79"/>
    </location>
</feature>